<comment type="caution">
    <text evidence="2">The sequence shown here is derived from an EMBL/GenBank/DDBJ whole genome shotgun (WGS) entry which is preliminary data.</text>
</comment>
<dbReference type="Proteomes" id="UP000034604">
    <property type="component" value="Unassembled WGS sequence"/>
</dbReference>
<gene>
    <name evidence="2" type="ORF">UW62_C0020G0004</name>
</gene>
<keyword evidence="1" id="KW-0812">Transmembrane</keyword>
<evidence type="ECO:0008006" key="4">
    <source>
        <dbReference type="Google" id="ProtNLM"/>
    </source>
</evidence>
<proteinExistence type="predicted"/>
<evidence type="ECO:0000313" key="2">
    <source>
        <dbReference type="EMBL" id="KKT67700.1"/>
    </source>
</evidence>
<dbReference type="AlphaFoldDB" id="A0A0G1J8X1"/>
<evidence type="ECO:0000313" key="3">
    <source>
        <dbReference type="Proteomes" id="UP000034604"/>
    </source>
</evidence>
<keyword evidence="1" id="KW-0472">Membrane</keyword>
<name>A0A0G1J8X1_9BACT</name>
<evidence type="ECO:0000256" key="1">
    <source>
        <dbReference type="SAM" id="Phobius"/>
    </source>
</evidence>
<sequence length="292" mass="31996">MKDSKVRTFVNIFGVLFLVVIIASLALTLLRKGIWNEEMGLNLLVIGDDSAGVLVLRPKEGLGSWVSLPNELKIKISGSQANYPINSVWKFGLGEKRAYEISERSIGEAMGVILPRMIKVGGEASVETVLGNMLSIPVKTDLSLLDRLAMRKYLSAIVTSKRLLELTIPGQVYEEVEEPDGKIFLEFSQVMTAWSKDKFLFDAVLAESVELIVNNLSGLGGAGLIMSRQAETAGMRVVEVKNDIEDVVSGTGCVFESSDSSPRSSELLENHFGCKEIEREGEEGGELKLWLL</sequence>
<reference evidence="2 3" key="1">
    <citation type="journal article" date="2015" name="Nature">
        <title>rRNA introns, odd ribosomes, and small enigmatic genomes across a large radiation of phyla.</title>
        <authorList>
            <person name="Brown C.T."/>
            <person name="Hug L.A."/>
            <person name="Thomas B.C."/>
            <person name="Sharon I."/>
            <person name="Castelle C.J."/>
            <person name="Singh A."/>
            <person name="Wilkins M.J."/>
            <person name="Williams K.H."/>
            <person name="Banfield J.F."/>
        </authorList>
    </citation>
    <scope>NUCLEOTIDE SEQUENCE [LARGE SCALE GENOMIC DNA]</scope>
</reference>
<accession>A0A0G1J8X1</accession>
<protein>
    <recommendedName>
        <fullName evidence="4">LytR/CpsA/Psr regulator C-terminal domain-containing protein</fullName>
    </recommendedName>
</protein>
<keyword evidence="1" id="KW-1133">Transmembrane helix</keyword>
<feature type="transmembrane region" description="Helical" evidence="1">
    <location>
        <begin position="12"/>
        <end position="30"/>
    </location>
</feature>
<dbReference type="EMBL" id="LCJA01000020">
    <property type="protein sequence ID" value="KKT67700.1"/>
    <property type="molecule type" value="Genomic_DNA"/>
</dbReference>
<organism evidence="2 3">
    <name type="scientific">Candidatus Collierbacteria bacterium GW2011_GWB1_44_35</name>
    <dbReference type="NCBI Taxonomy" id="1618383"/>
    <lineage>
        <taxon>Bacteria</taxon>
        <taxon>Candidatus Collieribacteriota</taxon>
    </lineage>
</organism>